<reference evidence="2 3" key="1">
    <citation type="submission" date="2019-02" db="EMBL/GenBank/DDBJ databases">
        <title>Genome sequence of the sea-ice species Brumimicrobium glaciale.</title>
        <authorList>
            <person name="Bowman J.P."/>
        </authorList>
    </citation>
    <scope>NUCLEOTIDE SEQUENCE [LARGE SCALE GENOMIC DNA]</scope>
    <source>
        <strain evidence="2 3">IC156</strain>
    </source>
</reference>
<comment type="caution">
    <text evidence="2">The sequence shown here is derived from an EMBL/GenBank/DDBJ whole genome shotgun (WGS) entry which is preliminary data.</text>
</comment>
<protein>
    <recommendedName>
        <fullName evidence="4">DUF3575 domain-containing protein</fullName>
    </recommendedName>
</protein>
<evidence type="ECO:0000313" key="2">
    <source>
        <dbReference type="EMBL" id="RYM33875.1"/>
    </source>
</evidence>
<keyword evidence="3" id="KW-1185">Reference proteome</keyword>
<dbReference type="AlphaFoldDB" id="A0A4Q4KKV7"/>
<name>A0A4Q4KKV7_9FLAO</name>
<keyword evidence="1" id="KW-0732">Signal</keyword>
<feature type="chain" id="PRO_5020504376" description="DUF3575 domain-containing protein" evidence="1">
    <location>
        <begin position="20"/>
        <end position="235"/>
    </location>
</feature>
<dbReference type="EMBL" id="SETE01000003">
    <property type="protein sequence ID" value="RYM33875.1"/>
    <property type="molecule type" value="Genomic_DNA"/>
</dbReference>
<organism evidence="2 3">
    <name type="scientific">Brumimicrobium glaciale</name>
    <dbReference type="NCBI Taxonomy" id="200475"/>
    <lineage>
        <taxon>Bacteria</taxon>
        <taxon>Pseudomonadati</taxon>
        <taxon>Bacteroidota</taxon>
        <taxon>Flavobacteriia</taxon>
        <taxon>Flavobacteriales</taxon>
        <taxon>Crocinitomicaceae</taxon>
        <taxon>Brumimicrobium</taxon>
    </lineage>
</organism>
<dbReference type="Proteomes" id="UP000293952">
    <property type="component" value="Unassembled WGS sequence"/>
</dbReference>
<dbReference type="RefSeq" id="WP_130093316.1">
    <property type="nucleotide sequence ID" value="NZ_SETE01000003.1"/>
</dbReference>
<sequence>MKQLLCISLLFGFSISSFAQSQTKMIIEINKSISKEIFTDDSDQLYRSFNLAVGPQFEKQWGSIEIKASYIMSTADWPNNFIQFQSHFLGGAIKYVIMNKDKRFRPFIEINLFTEIATNYKDGYLRLYQLTPTDKAYDNNYNNYNGGYSSNFYDSTPFLGKYLVGMDVRLSRNLNLGVAVGFTKRKMLYRTKSWNSNNADKVFDDLNNYPTIESRPNMLELQLGLKYSFGFKGSK</sequence>
<evidence type="ECO:0000256" key="1">
    <source>
        <dbReference type="SAM" id="SignalP"/>
    </source>
</evidence>
<feature type="signal peptide" evidence="1">
    <location>
        <begin position="1"/>
        <end position="19"/>
    </location>
</feature>
<dbReference type="OrthoDB" id="945117at2"/>
<accession>A0A4Q4KKV7</accession>
<evidence type="ECO:0008006" key="4">
    <source>
        <dbReference type="Google" id="ProtNLM"/>
    </source>
</evidence>
<evidence type="ECO:0000313" key="3">
    <source>
        <dbReference type="Proteomes" id="UP000293952"/>
    </source>
</evidence>
<gene>
    <name evidence="2" type="ORF">ERX46_07890</name>
</gene>
<proteinExistence type="predicted"/>